<sequence length="103" mass="10987">MAINISGVGTQPTLSTNKNDRVQKEEAGSTAQTNGVSSKDSLSDDTVQLSSVAQSLQVKSSDTESEVDMDKVEQIKQAIAAGEYKIDTEKLANSMLSMDELFA</sequence>
<feature type="compositionally biased region" description="Polar residues" evidence="9">
    <location>
        <begin position="7"/>
        <end position="17"/>
    </location>
</feature>
<dbReference type="Pfam" id="PF04316">
    <property type="entry name" value="FlgM"/>
    <property type="match status" value="1"/>
</dbReference>
<evidence type="ECO:0000256" key="3">
    <source>
        <dbReference type="ARBA" id="ARBA00022491"/>
    </source>
</evidence>
<dbReference type="InterPro" id="IPR035890">
    <property type="entry name" value="Anti-sigma-28_factor_FlgM_sf"/>
</dbReference>
<evidence type="ECO:0000256" key="8">
    <source>
        <dbReference type="ARBA" id="ARBA00030117"/>
    </source>
</evidence>
<comment type="function">
    <text evidence="7">Responsible for the coupling of flagellin expression to flagellar assembly by preventing expression of the flagellin genes when a component of the middle class of proteins is defective. It negatively regulates flagellar genes by inhibiting the activity of FliA by directly binding to FliA.</text>
</comment>
<keyword evidence="4" id="KW-1005">Bacterial flagellum biogenesis</keyword>
<evidence type="ECO:0000256" key="5">
    <source>
        <dbReference type="ARBA" id="ARBA00023015"/>
    </source>
</evidence>
<feature type="compositionally biased region" description="Basic and acidic residues" evidence="9">
    <location>
        <begin position="18"/>
        <end position="27"/>
    </location>
</feature>
<dbReference type="SUPFAM" id="SSF101498">
    <property type="entry name" value="Anti-sigma factor FlgM"/>
    <property type="match status" value="1"/>
</dbReference>
<dbReference type="NCBIfam" id="TIGR03824">
    <property type="entry name" value="FlgM_jcvi"/>
    <property type="match status" value="1"/>
</dbReference>
<evidence type="ECO:0000256" key="6">
    <source>
        <dbReference type="ARBA" id="ARBA00023163"/>
    </source>
</evidence>
<keyword evidence="12" id="KW-1185">Reference proteome</keyword>
<keyword evidence="3" id="KW-0678">Repressor</keyword>
<proteinExistence type="inferred from homology"/>
<keyword evidence="5" id="KW-0805">Transcription regulation</keyword>
<name>A0ABS0Z609_9GAMM</name>
<keyword evidence="11" id="KW-0966">Cell projection</keyword>
<comment type="similarity">
    <text evidence="1">Belongs to the FlgM family.</text>
</comment>
<reference evidence="11 12" key="1">
    <citation type="submission" date="2020-12" db="EMBL/GenBank/DDBJ databases">
        <title>Comparative genome analysis of fungal antagonists Marinomonas ostreistagni 398 and M. spartinae 468.</title>
        <authorList>
            <person name="Fields J.L."/>
            <person name="Mavrodi O.V."/>
            <person name="Biber P.D."/>
            <person name="Indest K.J."/>
            <person name="Mavrodi D.V."/>
        </authorList>
    </citation>
    <scope>NUCLEOTIDE SEQUENCE [LARGE SCALE GENOMIC DNA]</scope>
    <source>
        <strain evidence="11 12">USM7</strain>
    </source>
</reference>
<dbReference type="InterPro" id="IPR031316">
    <property type="entry name" value="FlgM_C"/>
</dbReference>
<feature type="region of interest" description="Disordered" evidence="9">
    <location>
        <begin position="1"/>
        <end position="47"/>
    </location>
</feature>
<organism evidence="11 12">
    <name type="scientific">Marinomonas ostreistagni</name>
    <dbReference type="NCBI Taxonomy" id="359209"/>
    <lineage>
        <taxon>Bacteria</taxon>
        <taxon>Pseudomonadati</taxon>
        <taxon>Pseudomonadota</taxon>
        <taxon>Gammaproteobacteria</taxon>
        <taxon>Oceanospirillales</taxon>
        <taxon>Oceanospirillaceae</taxon>
        <taxon>Marinomonas</taxon>
    </lineage>
</organism>
<comment type="caution">
    <text evidence="11">The sequence shown here is derived from an EMBL/GenBank/DDBJ whole genome shotgun (WGS) entry which is preliminary data.</text>
</comment>
<evidence type="ECO:0000256" key="9">
    <source>
        <dbReference type="SAM" id="MobiDB-lite"/>
    </source>
</evidence>
<feature type="domain" description="Anti-sigma-28 factor FlgM C-terminal" evidence="10">
    <location>
        <begin position="45"/>
        <end position="96"/>
    </location>
</feature>
<keyword evidence="11" id="KW-0282">Flagellum</keyword>
<evidence type="ECO:0000313" key="12">
    <source>
        <dbReference type="Proteomes" id="UP000598488"/>
    </source>
</evidence>
<dbReference type="Proteomes" id="UP000598488">
    <property type="component" value="Unassembled WGS sequence"/>
</dbReference>
<gene>
    <name evidence="11" type="primary">flgM</name>
    <name evidence="11" type="ORF">JHD44_00265</name>
</gene>
<keyword evidence="11" id="KW-0969">Cilium</keyword>
<evidence type="ECO:0000256" key="1">
    <source>
        <dbReference type="ARBA" id="ARBA00005322"/>
    </source>
</evidence>
<evidence type="ECO:0000256" key="4">
    <source>
        <dbReference type="ARBA" id="ARBA00022795"/>
    </source>
</evidence>
<dbReference type="RefSeq" id="WP_199459931.1">
    <property type="nucleotide sequence ID" value="NZ_JAEMUH010000001.1"/>
</dbReference>
<evidence type="ECO:0000313" key="11">
    <source>
        <dbReference type="EMBL" id="MBJ7549101.1"/>
    </source>
</evidence>
<protein>
    <recommendedName>
        <fullName evidence="2">Negative regulator of flagellin synthesis</fullName>
    </recommendedName>
    <alternativeName>
        <fullName evidence="8">Anti-sigma-28 factor</fullName>
    </alternativeName>
</protein>
<accession>A0ABS0Z609</accession>
<dbReference type="EMBL" id="JAEMUH010000001">
    <property type="protein sequence ID" value="MBJ7549101.1"/>
    <property type="molecule type" value="Genomic_DNA"/>
</dbReference>
<evidence type="ECO:0000256" key="7">
    <source>
        <dbReference type="ARBA" id="ARBA00024739"/>
    </source>
</evidence>
<feature type="compositionally biased region" description="Polar residues" evidence="9">
    <location>
        <begin position="29"/>
        <end position="47"/>
    </location>
</feature>
<keyword evidence="6" id="KW-0804">Transcription</keyword>
<dbReference type="InterPro" id="IPR007412">
    <property type="entry name" value="FlgM"/>
</dbReference>
<evidence type="ECO:0000259" key="10">
    <source>
        <dbReference type="Pfam" id="PF04316"/>
    </source>
</evidence>
<evidence type="ECO:0000256" key="2">
    <source>
        <dbReference type="ARBA" id="ARBA00017823"/>
    </source>
</evidence>